<evidence type="ECO:0000313" key="4">
    <source>
        <dbReference type="Proteomes" id="UP000184172"/>
    </source>
</evidence>
<gene>
    <name evidence="3" type="ORF">SAMN04487908_11288</name>
</gene>
<keyword evidence="4" id="KW-1185">Reference proteome</keyword>
<feature type="domain" description="DUF4377" evidence="2">
    <location>
        <begin position="32"/>
        <end position="109"/>
    </location>
</feature>
<dbReference type="STRING" id="797419.SAMN05216556_11316"/>
<proteinExistence type="predicted"/>
<reference evidence="4" key="1">
    <citation type="submission" date="2016-11" db="EMBL/GenBank/DDBJ databases">
        <authorList>
            <person name="Varghese N."/>
            <person name="Submissions S."/>
        </authorList>
    </citation>
    <scope>NUCLEOTIDE SEQUENCE [LARGE SCALE GENOMIC DNA]</scope>
    <source>
        <strain evidence="4">DSM 26349</strain>
    </source>
</reference>
<evidence type="ECO:0000259" key="1">
    <source>
        <dbReference type="Pfam" id="PF03724"/>
    </source>
</evidence>
<dbReference type="Gene3D" id="2.40.128.270">
    <property type="match status" value="1"/>
</dbReference>
<dbReference type="AlphaFoldDB" id="A0A1M6HX01"/>
<dbReference type="Proteomes" id="UP000184172">
    <property type="component" value="Unassembled WGS sequence"/>
</dbReference>
<evidence type="ECO:0000259" key="2">
    <source>
        <dbReference type="Pfam" id="PF14302"/>
    </source>
</evidence>
<dbReference type="RefSeq" id="WP_073218210.1">
    <property type="nucleotide sequence ID" value="NZ_FNNS01000013.1"/>
</dbReference>
<keyword evidence="3" id="KW-0346">Stress response</keyword>
<dbReference type="PANTHER" id="PTHR35535">
    <property type="entry name" value="HEAT SHOCK PROTEIN HSLJ"/>
    <property type="match status" value="1"/>
</dbReference>
<dbReference type="PANTHER" id="PTHR35535:SF1">
    <property type="entry name" value="HEAT SHOCK PROTEIN HSLJ"/>
    <property type="match status" value="1"/>
</dbReference>
<evidence type="ECO:0000313" key="3">
    <source>
        <dbReference type="EMBL" id="SHJ26731.1"/>
    </source>
</evidence>
<organism evidence="3 4">
    <name type="scientific">Aequorivita viscosa</name>
    <dbReference type="NCBI Taxonomy" id="797419"/>
    <lineage>
        <taxon>Bacteria</taxon>
        <taxon>Pseudomonadati</taxon>
        <taxon>Bacteroidota</taxon>
        <taxon>Flavobacteriia</taxon>
        <taxon>Flavobacteriales</taxon>
        <taxon>Flavobacteriaceae</taxon>
        <taxon>Aequorivita</taxon>
    </lineage>
</organism>
<dbReference type="Pfam" id="PF14302">
    <property type="entry name" value="DUF4377"/>
    <property type="match status" value="1"/>
</dbReference>
<dbReference type="InterPro" id="IPR053147">
    <property type="entry name" value="Hsp_HslJ-like"/>
</dbReference>
<dbReference type="InterPro" id="IPR038670">
    <property type="entry name" value="HslJ-like_sf"/>
</dbReference>
<sequence length="229" mass="26217">MKFILFFFFSALALNTCRNESNEKTPKTILFINSEKVDCTGVGKMKCLQIQESDTLTSNWNNYYGTIEGFEYEPGHIYKISVKKKELDPATVPADASSIKYYLVEVIEKNEDVKLVLDKIWTVKSINGKLVEMPRIPDEDNDLVLSIDTVEMKIFGYDGCNNFYGNFELLDNLITFNSIGATEMMCSNMELPSSYMTALENTKTFKLENDNLFFYDTNESEILSFVKAE</sequence>
<feature type="domain" description="DUF306" evidence="1">
    <location>
        <begin position="118"/>
        <end position="225"/>
    </location>
</feature>
<dbReference type="EMBL" id="FQYV01000012">
    <property type="protein sequence ID" value="SHJ26731.1"/>
    <property type="molecule type" value="Genomic_DNA"/>
</dbReference>
<dbReference type="InterPro" id="IPR025485">
    <property type="entry name" value="DUF4377"/>
</dbReference>
<dbReference type="Pfam" id="PF03724">
    <property type="entry name" value="META"/>
    <property type="match status" value="1"/>
</dbReference>
<protein>
    <submittedName>
        <fullName evidence="3">Heat shock protein HslJ</fullName>
    </submittedName>
</protein>
<dbReference type="InterPro" id="IPR005184">
    <property type="entry name" value="DUF306_Meta_HslJ"/>
</dbReference>
<dbReference type="OrthoDB" id="880459at2"/>
<accession>A0A1M6HX01</accession>
<name>A0A1M6HX01_9FLAO</name>